<protein>
    <recommendedName>
        <fullName evidence="4">Aldehyde dehydrogenase</fullName>
    </recommendedName>
</protein>
<dbReference type="InterPro" id="IPR016163">
    <property type="entry name" value="Ald_DH_C"/>
</dbReference>
<dbReference type="InterPro" id="IPR015590">
    <property type="entry name" value="Aldehyde_DH_dom"/>
</dbReference>
<dbReference type="SUPFAM" id="SSF53720">
    <property type="entry name" value="ALDH-like"/>
    <property type="match status" value="1"/>
</dbReference>
<dbReference type="RefSeq" id="WP_083560651.1">
    <property type="nucleotide sequence ID" value="NZ_AQQV01000001.1"/>
</dbReference>
<feature type="active site" evidence="5">
    <location>
        <position position="258"/>
    </location>
</feature>
<evidence type="ECO:0000256" key="3">
    <source>
        <dbReference type="ARBA" id="ARBA00023027"/>
    </source>
</evidence>
<dbReference type="GO" id="GO:0005737">
    <property type="term" value="C:cytoplasm"/>
    <property type="evidence" value="ECO:0007669"/>
    <property type="project" value="TreeGrafter"/>
</dbReference>
<comment type="caution">
    <text evidence="9">The sequence shown here is derived from an EMBL/GenBank/DDBJ whole genome shotgun (WGS) entry which is preliminary data.</text>
</comment>
<dbReference type="Gene3D" id="3.40.605.10">
    <property type="entry name" value="Aldehyde Dehydrogenase, Chain A, domain 1"/>
    <property type="match status" value="1"/>
</dbReference>
<dbReference type="GO" id="GO:0004029">
    <property type="term" value="F:aldehyde dehydrogenase (NAD+) activity"/>
    <property type="evidence" value="ECO:0007669"/>
    <property type="project" value="TreeGrafter"/>
</dbReference>
<keyword evidence="2 4" id="KW-0560">Oxidoreductase</keyword>
<dbReference type="InterPro" id="IPR016162">
    <property type="entry name" value="Ald_DH_N"/>
</dbReference>
<dbReference type="InterPro" id="IPR029510">
    <property type="entry name" value="Ald_DH_CS_GLU"/>
</dbReference>
<dbReference type="InterPro" id="IPR016161">
    <property type="entry name" value="Ald_DH/histidinol_DH"/>
</dbReference>
<dbReference type="AlphaFoldDB" id="A0A1Y1SJN4"/>
<dbReference type="CDD" id="cd07133">
    <property type="entry name" value="ALDH_CALDH_CalB"/>
    <property type="match status" value="1"/>
</dbReference>
<dbReference type="Gene3D" id="3.40.309.10">
    <property type="entry name" value="Aldehyde Dehydrogenase, Chain A, domain 2"/>
    <property type="match status" value="1"/>
</dbReference>
<dbReference type="STRING" id="1317117.ATO7_06410"/>
<evidence type="ECO:0000256" key="7">
    <source>
        <dbReference type="RuleBase" id="RU003345"/>
    </source>
</evidence>
<dbReference type="OrthoDB" id="9812625at2"/>
<evidence type="ECO:0000313" key="10">
    <source>
        <dbReference type="Proteomes" id="UP000192342"/>
    </source>
</evidence>
<keyword evidence="3" id="KW-0520">NAD</keyword>
<name>A0A1Y1SJN4_9GAMM</name>
<dbReference type="Pfam" id="PF00171">
    <property type="entry name" value="Aldedh"/>
    <property type="match status" value="1"/>
</dbReference>
<sequence length="479" mass="53560">MAVVHPLHQNDTAAMLHAAFDRQRQAYRAAPVPTIAQRKHDLNQLKALLNDNRDAIVDAICQDYGNRARNESLFADVISVTDSINDCIKKVKKWARPQKRHVDMALFPGGRNRVIPQPLGCVGVIVPWNFPVFLSFGPLAAAFAAGNRAMVKMSENSIALSRLLIELAPKYFEADKLCFFEETGDVGIEFSKIPFDLLFFTGSGATGRKVMAAAAANLTPVVLELGGKAPAVIDPKFPLETAVQRILFVKQFNAGQICTNVDYVFVHESQTDDFVSAAQAWAAKHIPDINSNDYTSVIDERSYQRLMTTLDDARSKGARIVNLCQQEPDPQTRKIPLHLVMNTTPDMIIRQRETFGPLLMVLNYSSPDEVINYVQDHDRPLAFYPFSKDRNLVDRYINDTMSGGVTVNDALYHVAQHDMPFGGVGPSGMGHYHGHEGFITFSKMRPVFYQAPFSAMKLLQPPYGRFANFVFNFLVKFKK</sequence>
<feature type="domain" description="Aldehyde dehydrogenase" evidence="8">
    <location>
        <begin position="10"/>
        <end position="445"/>
    </location>
</feature>
<comment type="similarity">
    <text evidence="1 4 7">Belongs to the aldehyde dehydrogenase family.</text>
</comment>
<proteinExistence type="inferred from homology"/>
<dbReference type="GO" id="GO:0006081">
    <property type="term" value="P:aldehyde metabolic process"/>
    <property type="evidence" value="ECO:0007669"/>
    <property type="project" value="InterPro"/>
</dbReference>
<evidence type="ECO:0000259" key="8">
    <source>
        <dbReference type="Pfam" id="PF00171"/>
    </source>
</evidence>
<evidence type="ECO:0000256" key="4">
    <source>
        <dbReference type="PIRNR" id="PIRNR036492"/>
    </source>
</evidence>
<dbReference type="PANTHER" id="PTHR43570:SF20">
    <property type="entry name" value="ALDEHYDE DEHYDROGENASE ALDX-RELATED"/>
    <property type="match status" value="1"/>
</dbReference>
<dbReference type="PIRSF" id="PIRSF036492">
    <property type="entry name" value="ALDH"/>
    <property type="match status" value="1"/>
</dbReference>
<dbReference type="InterPro" id="IPR012394">
    <property type="entry name" value="Aldehyde_DH_NAD(P)"/>
</dbReference>
<dbReference type="PROSITE" id="PS00687">
    <property type="entry name" value="ALDEHYDE_DEHYDR_GLU"/>
    <property type="match status" value="1"/>
</dbReference>
<feature type="active site" evidence="5 6">
    <location>
        <position position="224"/>
    </location>
</feature>
<evidence type="ECO:0000256" key="6">
    <source>
        <dbReference type="PROSITE-ProRule" id="PRU10007"/>
    </source>
</evidence>
<dbReference type="PANTHER" id="PTHR43570">
    <property type="entry name" value="ALDEHYDE DEHYDROGENASE"/>
    <property type="match status" value="1"/>
</dbReference>
<evidence type="ECO:0000256" key="2">
    <source>
        <dbReference type="ARBA" id="ARBA00023002"/>
    </source>
</evidence>
<organism evidence="9 10">
    <name type="scientific">Oceanococcus atlanticus</name>
    <dbReference type="NCBI Taxonomy" id="1317117"/>
    <lineage>
        <taxon>Bacteria</taxon>
        <taxon>Pseudomonadati</taxon>
        <taxon>Pseudomonadota</taxon>
        <taxon>Gammaproteobacteria</taxon>
        <taxon>Chromatiales</taxon>
        <taxon>Oceanococcaceae</taxon>
        <taxon>Oceanococcus</taxon>
    </lineage>
</organism>
<keyword evidence="10" id="KW-1185">Reference proteome</keyword>
<accession>A0A1Y1SJN4</accession>
<evidence type="ECO:0000313" key="9">
    <source>
        <dbReference type="EMBL" id="ORE89491.1"/>
    </source>
</evidence>
<evidence type="ECO:0000256" key="1">
    <source>
        <dbReference type="ARBA" id="ARBA00009986"/>
    </source>
</evidence>
<dbReference type="Proteomes" id="UP000192342">
    <property type="component" value="Unassembled WGS sequence"/>
</dbReference>
<evidence type="ECO:0000256" key="5">
    <source>
        <dbReference type="PIRSR" id="PIRSR036492-1"/>
    </source>
</evidence>
<reference evidence="9 10" key="1">
    <citation type="submission" date="2013-04" db="EMBL/GenBank/DDBJ databases">
        <title>Oceanococcus atlanticus 22II-S10r2 Genome Sequencing.</title>
        <authorList>
            <person name="Lai Q."/>
            <person name="Li G."/>
            <person name="Shao Z."/>
        </authorList>
    </citation>
    <scope>NUCLEOTIDE SEQUENCE [LARGE SCALE GENOMIC DNA]</scope>
    <source>
        <strain evidence="9 10">22II-S10r2</strain>
    </source>
</reference>
<gene>
    <name evidence="9" type="ORF">ATO7_06410</name>
</gene>
<dbReference type="EMBL" id="AQQV01000001">
    <property type="protein sequence ID" value="ORE89491.1"/>
    <property type="molecule type" value="Genomic_DNA"/>
</dbReference>